<comment type="pathway">
    <text evidence="2 15">Amino-acid biosynthesis; L-tryptophan biosynthesis; L-tryptophan from chorismate: step 1/5.</text>
</comment>
<dbReference type="RefSeq" id="WP_130649618.1">
    <property type="nucleotide sequence ID" value="NZ_BMHA01000003.1"/>
</dbReference>
<dbReference type="PANTHER" id="PTHR11236">
    <property type="entry name" value="AMINOBENZOATE/ANTHRANILATE SYNTHASE"/>
    <property type="match status" value="1"/>
</dbReference>
<evidence type="ECO:0000313" key="19">
    <source>
        <dbReference type="Proteomes" id="UP000650511"/>
    </source>
</evidence>
<dbReference type="InterPro" id="IPR015890">
    <property type="entry name" value="Chorismate_C"/>
</dbReference>
<comment type="catalytic activity">
    <reaction evidence="14 15">
        <text>chorismate + L-glutamine = anthranilate + pyruvate + L-glutamate + H(+)</text>
        <dbReference type="Rhea" id="RHEA:21732"/>
        <dbReference type="ChEBI" id="CHEBI:15361"/>
        <dbReference type="ChEBI" id="CHEBI:15378"/>
        <dbReference type="ChEBI" id="CHEBI:16567"/>
        <dbReference type="ChEBI" id="CHEBI:29748"/>
        <dbReference type="ChEBI" id="CHEBI:29985"/>
        <dbReference type="ChEBI" id="CHEBI:58359"/>
        <dbReference type="EC" id="4.1.3.27"/>
    </reaction>
</comment>
<dbReference type="SUPFAM" id="SSF56322">
    <property type="entry name" value="ADC synthase"/>
    <property type="match status" value="1"/>
</dbReference>
<evidence type="ECO:0000256" key="15">
    <source>
        <dbReference type="RuleBase" id="RU364045"/>
    </source>
</evidence>
<dbReference type="OrthoDB" id="3518032at2"/>
<comment type="function">
    <text evidence="13 15">Part of a heterotetrameric complex that catalyzes the two-step biosynthesis of anthranilate, an intermediate in the biosynthesis of L-tryptophan. In the first step, the glutamine-binding beta subunit (TrpG) of anthranilate synthase (AS) provides the glutamine amidotransferase activity which generates ammonia as a substrate that, along with chorismate, is used in the second step, catalyzed by the large alpha subunit of AS (TrpE) to produce anthranilate. In the absence of TrpG, TrpE can synthesize anthranilate directly from chorismate and high concentrations of ammonia.</text>
</comment>
<proteinExistence type="inferred from homology"/>
<comment type="cofactor">
    <cofactor evidence="1 15">
        <name>Mg(2+)</name>
        <dbReference type="ChEBI" id="CHEBI:18420"/>
    </cofactor>
</comment>
<evidence type="ECO:0000313" key="18">
    <source>
        <dbReference type="EMBL" id="GGI04395.1"/>
    </source>
</evidence>
<evidence type="ECO:0000256" key="1">
    <source>
        <dbReference type="ARBA" id="ARBA00001946"/>
    </source>
</evidence>
<dbReference type="NCBIfam" id="TIGR00564">
    <property type="entry name" value="trpE_most"/>
    <property type="match status" value="1"/>
</dbReference>
<dbReference type="GO" id="GO:0004049">
    <property type="term" value="F:anthranilate synthase activity"/>
    <property type="evidence" value="ECO:0007669"/>
    <property type="project" value="UniProtKB-EC"/>
</dbReference>
<sequence length="511" mass="54475">MTVRPDRAEFVRLAAEHGVVPVYREVLSDLHTPLSVYARLAGQGPSFLLESAEHGERWGRYSFVGIDPFLVLHGRDGQVTWEGTPPAAAADASGPLDALAKVTEALSAPSLLDVPLHGGAVGYLGYDAVREVERIPDTGRDELGLPDVTMLFPRHVVALDHLRQVLTVVTNVVVDAVDAADLEAAYDAAVQATDAVVAQLSDAPTALPAAEPPDADVRPADVPSNLELGGYQRMVEAVKEYVAAGDTFQTVVSQRFSVPTEASAFDVYRVLRVINPSPYLYLLDLGPVGGPDRDVPTQIVGSSPEALVQVQGRHVETWPIAGTRPRGETPAEDRQHEQDLLADAKERAEHVMLVDLARNDLGRVCDVGSVRVDDLMHVERYSHVMHLVSSVTGTLEDGLGPVDVLRAVFPAGTVSGAPKVRAMEIIDELEPTRRGPYAGAIGYVDFAGNLDTCITIRTVVLQAGQAHVQAGAGIVADSRPDAEERETRSKAGAVLAAVRAAEALTAPGQED</sequence>
<evidence type="ECO:0000256" key="2">
    <source>
        <dbReference type="ARBA" id="ARBA00004873"/>
    </source>
</evidence>
<gene>
    <name evidence="15" type="primary">trpE</name>
    <name evidence="18" type="ORF">GCM10011354_08880</name>
</gene>
<dbReference type="InterPro" id="IPR019999">
    <property type="entry name" value="Anth_synth_I-like"/>
</dbReference>
<dbReference type="EC" id="4.1.3.27" evidence="5 15"/>
<comment type="similarity">
    <text evidence="3 15">Belongs to the anthranilate synthase component I family.</text>
</comment>
<dbReference type="GO" id="GO:0000162">
    <property type="term" value="P:L-tryptophan biosynthetic process"/>
    <property type="evidence" value="ECO:0007669"/>
    <property type="project" value="UniProtKB-UniPathway"/>
</dbReference>
<evidence type="ECO:0000256" key="7">
    <source>
        <dbReference type="ARBA" id="ARBA00022605"/>
    </source>
</evidence>
<dbReference type="GO" id="GO:0046872">
    <property type="term" value="F:metal ion binding"/>
    <property type="evidence" value="ECO:0007669"/>
    <property type="project" value="UniProtKB-KW"/>
</dbReference>
<evidence type="ECO:0000259" key="16">
    <source>
        <dbReference type="Pfam" id="PF00425"/>
    </source>
</evidence>
<evidence type="ECO:0000256" key="13">
    <source>
        <dbReference type="ARBA" id="ARBA00025634"/>
    </source>
</evidence>
<feature type="domain" description="Chorismate-utilising enzyme C-terminal" evidence="16">
    <location>
        <begin position="231"/>
        <end position="490"/>
    </location>
</feature>
<reference evidence="18" key="2">
    <citation type="submission" date="2020-09" db="EMBL/GenBank/DDBJ databases">
        <authorList>
            <person name="Sun Q."/>
            <person name="Zhou Y."/>
        </authorList>
    </citation>
    <scope>NUCLEOTIDE SEQUENCE</scope>
    <source>
        <strain evidence="18">CGMCC 1.14988</strain>
    </source>
</reference>
<dbReference type="Pfam" id="PF00425">
    <property type="entry name" value="Chorismate_bind"/>
    <property type="match status" value="1"/>
</dbReference>
<reference evidence="18" key="1">
    <citation type="journal article" date="2014" name="Int. J. Syst. Evol. Microbiol.">
        <title>Complete genome sequence of Corynebacterium casei LMG S-19264T (=DSM 44701T), isolated from a smear-ripened cheese.</title>
        <authorList>
            <consortium name="US DOE Joint Genome Institute (JGI-PGF)"/>
            <person name="Walter F."/>
            <person name="Albersmeier A."/>
            <person name="Kalinowski J."/>
            <person name="Ruckert C."/>
        </authorList>
    </citation>
    <scope>NUCLEOTIDE SEQUENCE</scope>
    <source>
        <strain evidence="18">CGMCC 1.14988</strain>
    </source>
</reference>
<dbReference type="AlphaFoldDB" id="A0A8J3ESX1"/>
<evidence type="ECO:0000256" key="5">
    <source>
        <dbReference type="ARBA" id="ARBA00012266"/>
    </source>
</evidence>
<dbReference type="Pfam" id="PF04715">
    <property type="entry name" value="Anth_synt_I_N"/>
    <property type="match status" value="1"/>
</dbReference>
<comment type="subunit">
    <text evidence="4 15">Heterotetramer consisting of two non-identical subunits: a beta subunit (TrpG) and a large alpha subunit (TrpE).</text>
</comment>
<dbReference type="UniPathway" id="UPA00035">
    <property type="reaction ID" value="UER00040"/>
</dbReference>
<keyword evidence="8 15" id="KW-0479">Metal-binding</keyword>
<dbReference type="Gene3D" id="3.60.120.10">
    <property type="entry name" value="Anthranilate synthase"/>
    <property type="match status" value="1"/>
</dbReference>
<dbReference type="InterPro" id="IPR005801">
    <property type="entry name" value="ADC_synthase"/>
</dbReference>
<evidence type="ECO:0000256" key="10">
    <source>
        <dbReference type="ARBA" id="ARBA00022842"/>
    </source>
</evidence>
<evidence type="ECO:0000256" key="3">
    <source>
        <dbReference type="ARBA" id="ARBA00009562"/>
    </source>
</evidence>
<protein>
    <recommendedName>
        <fullName evidence="6 15">Anthranilate synthase component 1</fullName>
        <ecNumber evidence="5 15">4.1.3.27</ecNumber>
    </recommendedName>
</protein>
<keyword evidence="12 15" id="KW-0456">Lyase</keyword>
<dbReference type="PRINTS" id="PR00095">
    <property type="entry name" value="ANTSNTHASEI"/>
</dbReference>
<feature type="domain" description="Anthranilate synthase component I N-terminal" evidence="17">
    <location>
        <begin position="29"/>
        <end position="168"/>
    </location>
</feature>
<name>A0A8J3ESX1_9ACTN</name>
<evidence type="ECO:0000259" key="17">
    <source>
        <dbReference type="Pfam" id="PF04715"/>
    </source>
</evidence>
<keyword evidence="11 15" id="KW-0057">Aromatic amino acid biosynthesis</keyword>
<evidence type="ECO:0000256" key="8">
    <source>
        <dbReference type="ARBA" id="ARBA00022723"/>
    </source>
</evidence>
<evidence type="ECO:0000256" key="14">
    <source>
        <dbReference type="ARBA" id="ARBA00047683"/>
    </source>
</evidence>
<keyword evidence="9 15" id="KW-0822">Tryptophan biosynthesis</keyword>
<keyword evidence="19" id="KW-1185">Reference proteome</keyword>
<keyword evidence="7 15" id="KW-0028">Amino-acid biosynthesis</keyword>
<dbReference type="PANTHER" id="PTHR11236:SF46">
    <property type="entry name" value="ANTHRANILATE SYNTHASE COMPONENT 1"/>
    <property type="match status" value="1"/>
</dbReference>
<dbReference type="InterPro" id="IPR006805">
    <property type="entry name" value="Anth_synth_I_N"/>
</dbReference>
<comment type="caution">
    <text evidence="18">The sequence shown here is derived from an EMBL/GenBank/DDBJ whole genome shotgun (WGS) entry which is preliminary data.</text>
</comment>
<evidence type="ECO:0000256" key="12">
    <source>
        <dbReference type="ARBA" id="ARBA00023239"/>
    </source>
</evidence>
<dbReference type="EMBL" id="BMHA01000003">
    <property type="protein sequence ID" value="GGI04395.1"/>
    <property type="molecule type" value="Genomic_DNA"/>
</dbReference>
<evidence type="ECO:0000256" key="4">
    <source>
        <dbReference type="ARBA" id="ARBA00011575"/>
    </source>
</evidence>
<keyword evidence="10 15" id="KW-0460">Magnesium</keyword>
<evidence type="ECO:0000256" key="9">
    <source>
        <dbReference type="ARBA" id="ARBA00022822"/>
    </source>
</evidence>
<accession>A0A8J3ESX1</accession>
<dbReference type="Proteomes" id="UP000650511">
    <property type="component" value="Unassembled WGS sequence"/>
</dbReference>
<evidence type="ECO:0000256" key="11">
    <source>
        <dbReference type="ARBA" id="ARBA00023141"/>
    </source>
</evidence>
<dbReference type="InterPro" id="IPR005256">
    <property type="entry name" value="Anth_synth_I_PabB"/>
</dbReference>
<organism evidence="18 19">
    <name type="scientific">Egicoccus halophilus</name>
    <dbReference type="NCBI Taxonomy" id="1670830"/>
    <lineage>
        <taxon>Bacteria</taxon>
        <taxon>Bacillati</taxon>
        <taxon>Actinomycetota</taxon>
        <taxon>Nitriliruptoria</taxon>
        <taxon>Egicoccales</taxon>
        <taxon>Egicoccaceae</taxon>
        <taxon>Egicoccus</taxon>
    </lineage>
</organism>
<evidence type="ECO:0000256" key="6">
    <source>
        <dbReference type="ARBA" id="ARBA00020653"/>
    </source>
</evidence>